<accession>A0A2S7KX48</accession>
<dbReference type="PANTHER" id="PTHR42663">
    <property type="entry name" value="HYDROLASE C777.06C-RELATED-RELATED"/>
    <property type="match status" value="1"/>
</dbReference>
<dbReference type="GO" id="GO:0016787">
    <property type="term" value="F:hydrolase activity"/>
    <property type="evidence" value="ECO:0007669"/>
    <property type="project" value="UniProtKB-KW"/>
</dbReference>
<dbReference type="PANTHER" id="PTHR42663:SF6">
    <property type="entry name" value="HYDROLASE C777.06C-RELATED"/>
    <property type="match status" value="1"/>
</dbReference>
<dbReference type="SUPFAM" id="SSF56281">
    <property type="entry name" value="Metallo-hydrolase/oxidoreductase"/>
    <property type="match status" value="1"/>
</dbReference>
<proteinExistence type="predicted"/>
<keyword evidence="2" id="KW-0378">Hydrolase</keyword>
<feature type="domain" description="Metallo-beta-lactamase" evidence="1">
    <location>
        <begin position="55"/>
        <end position="231"/>
    </location>
</feature>
<dbReference type="CDD" id="cd16279">
    <property type="entry name" value="metallo-hydrolase-like_MBL-fold"/>
    <property type="match status" value="1"/>
</dbReference>
<sequence>MKNDKKLLKVTFLGTGTSQGIPMIASNDPVCLSTDQKDKRLRSSILISWNEVSYVIDCGPDFRQQMLRENVQLVNGVLFTHEHSDHTAGIDDLRPYCYKIGEMPIYLNEKTLQSLEQRFEYIFSKENRYPGAPTVQPTIVNNLPFFIEDVQVIPIEVMHGNLPVVAYRIQDFAYLTDVKSINKLEKEKLKNLDVLVVNALRQEAHPTHFNLEDALDFVKEIKPKKTYFTHISHKLGFHSKVSETLPKNVFLAYDGLKISV</sequence>
<comment type="caution">
    <text evidence="2">The sequence shown here is derived from an EMBL/GenBank/DDBJ whole genome shotgun (WGS) entry which is preliminary data.</text>
</comment>
<dbReference type="Proteomes" id="UP000239522">
    <property type="component" value="Unassembled WGS sequence"/>
</dbReference>
<dbReference type="Gene3D" id="3.60.15.10">
    <property type="entry name" value="Ribonuclease Z/Hydroxyacylglutathione hydrolase-like"/>
    <property type="match status" value="1"/>
</dbReference>
<dbReference type="OrthoDB" id="9781189at2"/>
<dbReference type="Pfam" id="PF12706">
    <property type="entry name" value="Lactamase_B_2"/>
    <property type="match status" value="1"/>
</dbReference>
<dbReference type="EMBL" id="MQUA01000013">
    <property type="protein sequence ID" value="PQB07211.1"/>
    <property type="molecule type" value="Genomic_DNA"/>
</dbReference>
<evidence type="ECO:0000313" key="2">
    <source>
        <dbReference type="EMBL" id="PQB07211.1"/>
    </source>
</evidence>
<dbReference type="RefSeq" id="WP_104809446.1">
    <property type="nucleotide sequence ID" value="NZ_MQUA01000013.1"/>
</dbReference>
<reference evidence="2 3" key="1">
    <citation type="submission" date="2016-11" db="EMBL/GenBank/DDBJ databases">
        <title>Trade-off between light-utilization and light-protection in marine flavobacteria.</title>
        <authorList>
            <person name="Kumagai Y."/>
        </authorList>
    </citation>
    <scope>NUCLEOTIDE SEQUENCE [LARGE SCALE GENOMIC DNA]</scope>
    <source>
        <strain evidence="2 3">ATCC 700397</strain>
    </source>
</reference>
<evidence type="ECO:0000313" key="3">
    <source>
        <dbReference type="Proteomes" id="UP000239522"/>
    </source>
</evidence>
<dbReference type="AlphaFoldDB" id="A0A2S7KX48"/>
<gene>
    <name evidence="2" type="ORF">BST83_08650</name>
</gene>
<dbReference type="InterPro" id="IPR036866">
    <property type="entry name" value="RibonucZ/Hydroxyglut_hydro"/>
</dbReference>
<protein>
    <submittedName>
        <fullName evidence="2">MBL fold metallo-hydrolase</fullName>
    </submittedName>
</protein>
<keyword evidence="3" id="KW-1185">Reference proteome</keyword>
<dbReference type="InterPro" id="IPR001279">
    <property type="entry name" value="Metallo-B-lactamas"/>
</dbReference>
<evidence type="ECO:0000259" key="1">
    <source>
        <dbReference type="Pfam" id="PF12706"/>
    </source>
</evidence>
<organism evidence="2 3">
    <name type="scientific">Polaribacter filamentus</name>
    <dbReference type="NCBI Taxonomy" id="53483"/>
    <lineage>
        <taxon>Bacteria</taxon>
        <taxon>Pseudomonadati</taxon>
        <taxon>Bacteroidota</taxon>
        <taxon>Flavobacteriia</taxon>
        <taxon>Flavobacteriales</taxon>
        <taxon>Flavobacteriaceae</taxon>
    </lineage>
</organism>
<name>A0A2S7KX48_9FLAO</name>